<dbReference type="Pfam" id="PF04991">
    <property type="entry name" value="LicD"/>
    <property type="match status" value="1"/>
</dbReference>
<dbReference type="EMBL" id="MZGS01000014">
    <property type="protein sequence ID" value="PWB88069.1"/>
    <property type="molecule type" value="Genomic_DNA"/>
</dbReference>
<dbReference type="PANTHER" id="PTHR43404:SF2">
    <property type="entry name" value="LIPOPOLYSACCHARIDE CHOLINEPHOSPHOTRANSFERASE LICD"/>
    <property type="match status" value="1"/>
</dbReference>
<dbReference type="PANTHER" id="PTHR43404">
    <property type="entry name" value="LIPOPOLYSACCHARIDE CHOLINEPHOSPHOTRANSFERASE LICD"/>
    <property type="match status" value="1"/>
</dbReference>
<dbReference type="AlphaFoldDB" id="A0A315XSI7"/>
<evidence type="ECO:0000313" key="2">
    <source>
        <dbReference type="EMBL" id="PWB88069.1"/>
    </source>
</evidence>
<protein>
    <submittedName>
        <fullName evidence="2">LicD family protein</fullName>
    </submittedName>
</protein>
<dbReference type="Proteomes" id="UP000251717">
    <property type="component" value="Unassembled WGS sequence"/>
</dbReference>
<name>A0A315XSI7_9EURY</name>
<accession>A0A315XSI7</accession>
<reference evidence="2 3" key="1">
    <citation type="submission" date="2017-03" db="EMBL/GenBank/DDBJ databases">
        <title>Genome sequence of Methanobrevibacter thaueri.</title>
        <authorList>
            <person name="Poehlein A."/>
            <person name="Seedorf H."/>
            <person name="Daniel R."/>
        </authorList>
    </citation>
    <scope>NUCLEOTIDE SEQUENCE [LARGE SCALE GENOMIC DNA]</scope>
    <source>
        <strain evidence="2 3">DSM 11995</strain>
    </source>
</reference>
<evidence type="ECO:0000259" key="1">
    <source>
        <dbReference type="Pfam" id="PF04991"/>
    </source>
</evidence>
<feature type="domain" description="LicD/FKTN/FKRP nucleotidyltransferase" evidence="1">
    <location>
        <begin position="34"/>
        <end position="255"/>
    </location>
</feature>
<gene>
    <name evidence="2" type="ORF">MBBTH_02130</name>
</gene>
<sequence>MTVGEFRKYTDDEIKHLQDVELMILKDVVKVFDKHNLKYFMYGGSLLGTIRHKGYIPWDDDIDVILFREDYDKALEVINNELSDKYSVVQMDYIEDCFSSMAVISLKGTTFGRWYSKYVSHEIGIHIDLFPLDNIPNNYTLGKIQYYLYRFAYQFVINSIIKMDMYTKFMTLMHHMVYHILNFLPINPRTWKKILTKTMTFHNKKETEKVVDWFNLCGFMPYERDYFEPALNAQFEDFEVRIPNKYDELLTQIYGDYMKIPPEEDRYNAAPDVLDFGKY</sequence>
<proteinExistence type="predicted"/>
<dbReference type="OrthoDB" id="74704at2157"/>
<dbReference type="GO" id="GO:0009100">
    <property type="term" value="P:glycoprotein metabolic process"/>
    <property type="evidence" value="ECO:0007669"/>
    <property type="project" value="UniProtKB-ARBA"/>
</dbReference>
<dbReference type="InterPro" id="IPR052942">
    <property type="entry name" value="LPS_cholinephosphotransferase"/>
</dbReference>
<dbReference type="RefSeq" id="WP_116591205.1">
    <property type="nucleotide sequence ID" value="NZ_MZGS01000014.1"/>
</dbReference>
<keyword evidence="3" id="KW-1185">Reference proteome</keyword>
<organism evidence="2 3">
    <name type="scientific">Methanobrevibacter thaueri</name>
    <dbReference type="NCBI Taxonomy" id="190975"/>
    <lineage>
        <taxon>Archaea</taxon>
        <taxon>Methanobacteriati</taxon>
        <taxon>Methanobacteriota</taxon>
        <taxon>Methanomada group</taxon>
        <taxon>Methanobacteria</taxon>
        <taxon>Methanobacteriales</taxon>
        <taxon>Methanobacteriaceae</taxon>
        <taxon>Methanobrevibacter</taxon>
    </lineage>
</organism>
<evidence type="ECO:0000313" key="3">
    <source>
        <dbReference type="Proteomes" id="UP000251717"/>
    </source>
</evidence>
<comment type="caution">
    <text evidence="2">The sequence shown here is derived from an EMBL/GenBank/DDBJ whole genome shotgun (WGS) entry which is preliminary data.</text>
</comment>
<dbReference type="InterPro" id="IPR007074">
    <property type="entry name" value="LicD/FKTN/FKRP_NTP_transf"/>
</dbReference>